<proteinExistence type="predicted"/>
<gene>
    <name evidence="2" type="ORF">DFP72DRAFT_1077648</name>
</gene>
<feature type="compositionally biased region" description="Polar residues" evidence="1">
    <location>
        <begin position="1"/>
        <end position="12"/>
    </location>
</feature>
<dbReference type="EMBL" id="JACGCI010000107">
    <property type="protein sequence ID" value="KAF6745334.1"/>
    <property type="molecule type" value="Genomic_DNA"/>
</dbReference>
<dbReference type="Proteomes" id="UP000521943">
    <property type="component" value="Unassembled WGS sequence"/>
</dbReference>
<reference evidence="2 3" key="1">
    <citation type="submission" date="2020-07" db="EMBL/GenBank/DDBJ databases">
        <title>Comparative genomics of pyrophilous fungi reveals a link between fire events and developmental genes.</title>
        <authorList>
            <consortium name="DOE Joint Genome Institute"/>
            <person name="Steindorff A.S."/>
            <person name="Carver A."/>
            <person name="Calhoun S."/>
            <person name="Stillman K."/>
            <person name="Liu H."/>
            <person name="Lipzen A."/>
            <person name="Pangilinan J."/>
            <person name="Labutti K."/>
            <person name="Bruns T.D."/>
            <person name="Grigoriev I.V."/>
        </authorList>
    </citation>
    <scope>NUCLEOTIDE SEQUENCE [LARGE SCALE GENOMIC DNA]</scope>
    <source>
        <strain evidence="2 3">CBS 144469</strain>
    </source>
</reference>
<feature type="region of interest" description="Disordered" evidence="1">
    <location>
        <begin position="1"/>
        <end position="80"/>
    </location>
</feature>
<evidence type="ECO:0000256" key="1">
    <source>
        <dbReference type="SAM" id="MobiDB-lite"/>
    </source>
</evidence>
<feature type="compositionally biased region" description="Low complexity" evidence="1">
    <location>
        <begin position="13"/>
        <end position="38"/>
    </location>
</feature>
<sequence>MSLTLQASQDTTLLGSPDPSLSSLMALDSDSPSLSPTSSPSPPSRTRAVAEIGSESLPPSSSPDMGASDIGPSEVNVTPPPHSGPLVVIDLVTPPRVDTAAASSDLPSAPPMKPFIRPRRVSLVSLDKSPRMSSPELNLDSLGAVGDADMASDCATASSLSDDDASMYPAVAPGDDPEMPMHSMTLKQFVELAKSYYADNKLAELALLVSAGVAQGFLVDLVVKSTLHRNRSRTSVLRFYGNVYGVTDRILVKNALLELRPSYRWRESFRDASANITHSWKIDEVGITQPLHEIPNLCIATFDSANALYLMFPGLYKKRRVFFMETEEVRVVWEKVLSPALYLLPEVASDIIGGAPTPDSFKFDARVPRIGTVLPQHIEALNLNIRYYADRSDCDWLKTFAVIHAVRSQSELHRMDDEMISTIVLESYLAKNHLDCDEIEGDDGDWYIDVDELVASAGNHSHKHHTNTFLAFRLRLESVYDS</sequence>
<dbReference type="AlphaFoldDB" id="A0A8H6HED3"/>
<organism evidence="2 3">
    <name type="scientific">Ephemerocybe angulata</name>
    <dbReference type="NCBI Taxonomy" id="980116"/>
    <lineage>
        <taxon>Eukaryota</taxon>
        <taxon>Fungi</taxon>
        <taxon>Dikarya</taxon>
        <taxon>Basidiomycota</taxon>
        <taxon>Agaricomycotina</taxon>
        <taxon>Agaricomycetes</taxon>
        <taxon>Agaricomycetidae</taxon>
        <taxon>Agaricales</taxon>
        <taxon>Agaricineae</taxon>
        <taxon>Psathyrellaceae</taxon>
        <taxon>Ephemerocybe</taxon>
    </lineage>
</organism>
<protein>
    <submittedName>
        <fullName evidence="2">Uncharacterized protein</fullName>
    </submittedName>
</protein>
<evidence type="ECO:0000313" key="3">
    <source>
        <dbReference type="Proteomes" id="UP000521943"/>
    </source>
</evidence>
<name>A0A8H6HED3_9AGAR</name>
<comment type="caution">
    <text evidence="2">The sequence shown here is derived from an EMBL/GenBank/DDBJ whole genome shotgun (WGS) entry which is preliminary data.</text>
</comment>
<evidence type="ECO:0000313" key="2">
    <source>
        <dbReference type="EMBL" id="KAF6745334.1"/>
    </source>
</evidence>
<accession>A0A8H6HED3</accession>
<dbReference type="OrthoDB" id="3037278at2759"/>
<keyword evidence="3" id="KW-1185">Reference proteome</keyword>